<dbReference type="EMBL" id="FRDH01000014">
    <property type="protein sequence ID" value="SHN64609.1"/>
    <property type="molecule type" value="Genomic_DNA"/>
</dbReference>
<evidence type="ECO:0000313" key="2">
    <source>
        <dbReference type="Proteomes" id="UP000184097"/>
    </source>
</evidence>
<organism evidence="1 2">
    <name type="scientific">Butyrivibrio hungatei DSM 14810</name>
    <dbReference type="NCBI Taxonomy" id="1121132"/>
    <lineage>
        <taxon>Bacteria</taxon>
        <taxon>Bacillati</taxon>
        <taxon>Bacillota</taxon>
        <taxon>Clostridia</taxon>
        <taxon>Lachnospirales</taxon>
        <taxon>Lachnospiraceae</taxon>
        <taxon>Butyrivibrio</taxon>
    </lineage>
</organism>
<reference evidence="1 2" key="1">
    <citation type="submission" date="2016-12" db="EMBL/GenBank/DDBJ databases">
        <authorList>
            <person name="Song W.-J."/>
            <person name="Kurnit D.M."/>
        </authorList>
    </citation>
    <scope>NUCLEOTIDE SEQUENCE [LARGE SCALE GENOMIC DNA]</scope>
    <source>
        <strain evidence="1 2">DSM 14810</strain>
    </source>
</reference>
<gene>
    <name evidence="1" type="ORF">SAMN02745247_02825</name>
</gene>
<evidence type="ECO:0000313" key="1">
    <source>
        <dbReference type="EMBL" id="SHN64609.1"/>
    </source>
</evidence>
<sequence length="300" mass="34810">MRTIDEIREGFASLTTNGAQLLSSLPHDYPAYVLRTNDGFGVALEVEEEFEISERFNSCRFHTAQLRMEGELKNYLLLDSMFEDYRYEFASLCTEFVEPGEDGKNRDSILSDPYKWWERWRELVGNTSREKRVYNVIAEMLALVEKYKIDPSTEWAATKSGSHDIECASESCEVKSTIKRYGATITISGQHQLEHVKPLWLYFCRMEESLEGVSINDVKKTLASVGYDENKLEIELERQGFEKGSNIRNKKYKVLEKRKYEVNDSFPKIVQESFKGDKYPAAVVHIEYTVDLDGIEYTSW</sequence>
<dbReference type="Pfam" id="PF14390">
    <property type="entry name" value="DUF4420"/>
    <property type="match status" value="1"/>
</dbReference>
<accession>A0A1M7T1M1</accession>
<protein>
    <submittedName>
        <fullName evidence="1">Putative PD-(D/E)XK family member</fullName>
    </submittedName>
</protein>
<dbReference type="AlphaFoldDB" id="A0A1M7T1M1"/>
<dbReference type="InterPro" id="IPR025534">
    <property type="entry name" value="DUF4420"/>
</dbReference>
<name>A0A1M7T1M1_9FIRM</name>
<proteinExistence type="predicted"/>
<dbReference type="RefSeq" id="WP_072705398.1">
    <property type="nucleotide sequence ID" value="NZ_FRDH01000014.1"/>
</dbReference>
<dbReference type="Proteomes" id="UP000184097">
    <property type="component" value="Unassembled WGS sequence"/>
</dbReference>